<dbReference type="SMART" id="SM00422">
    <property type="entry name" value="HTH_MERR"/>
    <property type="match status" value="1"/>
</dbReference>
<sequence>MLIGAVSKQTGLSQKAIRLYEQQGLIRPQRIGRYRHFSAADIDLLLLIREARALGIPLQRLKAAIRYQNQQPDWSTLRTFLLQFRGEVEAEVMRQQQRLQQLDHCLSSISDCPLLPAEKI</sequence>
<evidence type="ECO:0000259" key="5">
    <source>
        <dbReference type="PROSITE" id="PS50937"/>
    </source>
</evidence>
<evidence type="ECO:0000256" key="3">
    <source>
        <dbReference type="ARBA" id="ARBA00023125"/>
    </source>
</evidence>
<feature type="domain" description="HTH merR-type" evidence="5">
    <location>
        <begin position="1"/>
        <end position="67"/>
    </location>
</feature>
<dbReference type="GO" id="GO:0003700">
    <property type="term" value="F:DNA-binding transcription factor activity"/>
    <property type="evidence" value="ECO:0007669"/>
    <property type="project" value="InterPro"/>
</dbReference>
<proteinExistence type="predicted"/>
<dbReference type="GO" id="GO:0003677">
    <property type="term" value="F:DNA binding"/>
    <property type="evidence" value="ECO:0007669"/>
    <property type="project" value="UniProtKB-KW"/>
</dbReference>
<dbReference type="RefSeq" id="WP_260975016.1">
    <property type="nucleotide sequence ID" value="NZ_JAOANI010000012.1"/>
</dbReference>
<keyword evidence="3" id="KW-0238">DNA-binding</keyword>
<dbReference type="SUPFAM" id="SSF46955">
    <property type="entry name" value="Putative DNA-binding domain"/>
    <property type="match status" value="1"/>
</dbReference>
<dbReference type="InterPro" id="IPR009061">
    <property type="entry name" value="DNA-bd_dom_put_sf"/>
</dbReference>
<gene>
    <name evidence="6" type="ORF">NYR02_03540</name>
</gene>
<evidence type="ECO:0000313" key="6">
    <source>
        <dbReference type="EMBL" id="MCT7358094.1"/>
    </source>
</evidence>
<evidence type="ECO:0000256" key="1">
    <source>
        <dbReference type="ARBA" id="ARBA00022491"/>
    </source>
</evidence>
<dbReference type="Gene3D" id="1.10.1660.10">
    <property type="match status" value="1"/>
</dbReference>
<protein>
    <submittedName>
        <fullName evidence="6">MerR family transcriptional regulator</fullName>
    </submittedName>
</protein>
<evidence type="ECO:0000313" key="7">
    <source>
        <dbReference type="Proteomes" id="UP001147830"/>
    </source>
</evidence>
<evidence type="ECO:0000256" key="4">
    <source>
        <dbReference type="ARBA" id="ARBA00023163"/>
    </source>
</evidence>
<dbReference type="PROSITE" id="PS50937">
    <property type="entry name" value="HTH_MERR_2"/>
    <property type="match status" value="1"/>
</dbReference>
<dbReference type="PANTHER" id="PTHR30204">
    <property type="entry name" value="REDOX-CYCLING DRUG-SENSING TRANSCRIPTIONAL ACTIVATOR SOXR"/>
    <property type="match status" value="1"/>
</dbReference>
<dbReference type="Proteomes" id="UP001147830">
    <property type="component" value="Unassembled WGS sequence"/>
</dbReference>
<keyword evidence="7" id="KW-1185">Reference proteome</keyword>
<dbReference type="InterPro" id="IPR000551">
    <property type="entry name" value="MerR-type_HTH_dom"/>
</dbReference>
<accession>A0A9X2WD53</accession>
<keyword evidence="1" id="KW-0678">Repressor</keyword>
<name>A0A9X2WD53_9GAMM</name>
<dbReference type="PANTHER" id="PTHR30204:SF69">
    <property type="entry name" value="MERR-FAMILY TRANSCRIPTIONAL REGULATOR"/>
    <property type="match status" value="1"/>
</dbReference>
<keyword evidence="2" id="KW-0805">Transcription regulation</keyword>
<dbReference type="Pfam" id="PF13411">
    <property type="entry name" value="MerR_1"/>
    <property type="match status" value="1"/>
</dbReference>
<keyword evidence="4" id="KW-0804">Transcription</keyword>
<comment type="caution">
    <text evidence="6">The sequence shown here is derived from an EMBL/GenBank/DDBJ whole genome shotgun (WGS) entry which is preliminary data.</text>
</comment>
<dbReference type="InterPro" id="IPR047057">
    <property type="entry name" value="MerR_fam"/>
</dbReference>
<dbReference type="AlphaFoldDB" id="A0A9X2WD53"/>
<dbReference type="EMBL" id="JAOANI010000012">
    <property type="protein sequence ID" value="MCT7358094.1"/>
    <property type="molecule type" value="Genomic_DNA"/>
</dbReference>
<reference evidence="6" key="2">
    <citation type="submission" date="2022-08" db="EMBL/GenBank/DDBJ databases">
        <authorList>
            <person name="Dong C."/>
        </authorList>
    </citation>
    <scope>NUCLEOTIDE SEQUENCE</scope>
    <source>
        <strain evidence="6">59MF3M-4</strain>
    </source>
</reference>
<reference evidence="6" key="1">
    <citation type="journal article" date="2022" name="Front. Microbiol.">
        <title>Genome-based taxonomic rearrangement of Oceanobacter-related bacteria including the description of Thalassolituus hydrocarbonoclasticus sp. nov. and Thalassolituus pacificus sp. nov. and emended description of the genus Thalassolituus.</title>
        <authorList>
            <person name="Dong C."/>
            <person name="Wei L."/>
            <person name="Wang J."/>
            <person name="Lai Q."/>
            <person name="Huang Z."/>
            <person name="Shao Z."/>
        </authorList>
    </citation>
    <scope>NUCLEOTIDE SEQUENCE</scope>
    <source>
        <strain evidence="6">59MF3M-4</strain>
    </source>
</reference>
<dbReference type="PROSITE" id="PS00552">
    <property type="entry name" value="HTH_MERR_1"/>
    <property type="match status" value="1"/>
</dbReference>
<evidence type="ECO:0000256" key="2">
    <source>
        <dbReference type="ARBA" id="ARBA00023015"/>
    </source>
</evidence>
<organism evidence="6 7">
    <name type="scientific">Thalassolituus pacificus</name>
    <dbReference type="NCBI Taxonomy" id="2975440"/>
    <lineage>
        <taxon>Bacteria</taxon>
        <taxon>Pseudomonadati</taxon>
        <taxon>Pseudomonadota</taxon>
        <taxon>Gammaproteobacteria</taxon>
        <taxon>Oceanospirillales</taxon>
        <taxon>Oceanospirillaceae</taxon>
        <taxon>Thalassolituus</taxon>
    </lineage>
</organism>